<dbReference type="KEGG" id="ahel:Q31a_55090"/>
<keyword evidence="12" id="KW-1185">Reference proteome</keyword>
<dbReference type="EMBL" id="CP036298">
    <property type="protein sequence ID" value="QDV27122.1"/>
    <property type="molecule type" value="Genomic_DNA"/>
</dbReference>
<protein>
    <recommendedName>
        <fullName evidence="3">Flagellar FliJ protein</fullName>
    </recommendedName>
</protein>
<dbReference type="NCBIfam" id="TIGR02473">
    <property type="entry name" value="flagell_FliJ"/>
    <property type="match status" value="1"/>
</dbReference>
<dbReference type="Proteomes" id="UP000318017">
    <property type="component" value="Chromosome"/>
</dbReference>
<evidence type="ECO:0000256" key="7">
    <source>
        <dbReference type="ARBA" id="ARBA00022795"/>
    </source>
</evidence>
<evidence type="ECO:0000256" key="2">
    <source>
        <dbReference type="ARBA" id="ARBA00010004"/>
    </source>
</evidence>
<evidence type="ECO:0000256" key="6">
    <source>
        <dbReference type="ARBA" id="ARBA00022500"/>
    </source>
</evidence>
<evidence type="ECO:0000313" key="12">
    <source>
        <dbReference type="Proteomes" id="UP000318017"/>
    </source>
</evidence>
<keyword evidence="11" id="KW-0282">Flagellum</keyword>
<keyword evidence="9" id="KW-0472">Membrane</keyword>
<proteinExistence type="inferred from homology"/>
<dbReference type="GO" id="GO:0009288">
    <property type="term" value="C:bacterial-type flagellum"/>
    <property type="evidence" value="ECO:0007669"/>
    <property type="project" value="InterPro"/>
</dbReference>
<dbReference type="GO" id="GO:0044781">
    <property type="term" value="P:bacterial-type flagellum organization"/>
    <property type="evidence" value="ECO:0007669"/>
    <property type="project" value="UniProtKB-KW"/>
</dbReference>
<keyword evidence="11" id="KW-0966">Cell projection</keyword>
<keyword evidence="6" id="KW-0145">Chemotaxis</keyword>
<evidence type="ECO:0000256" key="5">
    <source>
        <dbReference type="ARBA" id="ARBA00022475"/>
    </source>
</evidence>
<keyword evidence="4" id="KW-0813">Transport</keyword>
<evidence type="ECO:0000256" key="10">
    <source>
        <dbReference type="ARBA" id="ARBA00023225"/>
    </source>
</evidence>
<keyword evidence="8" id="KW-0653">Protein transport</keyword>
<dbReference type="AlphaFoldDB" id="A0A518GEU5"/>
<dbReference type="RefSeq" id="WP_145084021.1">
    <property type="nucleotide sequence ID" value="NZ_CP036298.1"/>
</dbReference>
<keyword evidence="10" id="KW-1006">Bacterial flagellum protein export</keyword>
<comment type="similarity">
    <text evidence="2">Belongs to the FliJ family.</text>
</comment>
<dbReference type="GO" id="GO:0015031">
    <property type="term" value="P:protein transport"/>
    <property type="evidence" value="ECO:0007669"/>
    <property type="project" value="UniProtKB-KW"/>
</dbReference>
<dbReference type="GO" id="GO:0005886">
    <property type="term" value="C:plasma membrane"/>
    <property type="evidence" value="ECO:0007669"/>
    <property type="project" value="UniProtKB-SubCell"/>
</dbReference>
<keyword evidence="11" id="KW-0969">Cilium</keyword>
<evidence type="ECO:0000256" key="4">
    <source>
        <dbReference type="ARBA" id="ARBA00022448"/>
    </source>
</evidence>
<keyword evidence="7" id="KW-1005">Bacterial flagellum biogenesis</keyword>
<evidence type="ECO:0000256" key="8">
    <source>
        <dbReference type="ARBA" id="ARBA00022927"/>
    </source>
</evidence>
<accession>A0A518GEU5</accession>
<dbReference type="Gene3D" id="1.10.287.1700">
    <property type="match status" value="1"/>
</dbReference>
<keyword evidence="5" id="KW-1003">Cell membrane</keyword>
<evidence type="ECO:0000256" key="9">
    <source>
        <dbReference type="ARBA" id="ARBA00023136"/>
    </source>
</evidence>
<reference evidence="11 12" key="1">
    <citation type="submission" date="2019-02" db="EMBL/GenBank/DDBJ databases">
        <title>Deep-cultivation of Planctomycetes and their phenomic and genomic characterization uncovers novel biology.</title>
        <authorList>
            <person name="Wiegand S."/>
            <person name="Jogler M."/>
            <person name="Boedeker C."/>
            <person name="Pinto D."/>
            <person name="Vollmers J."/>
            <person name="Rivas-Marin E."/>
            <person name="Kohn T."/>
            <person name="Peeters S.H."/>
            <person name="Heuer A."/>
            <person name="Rast P."/>
            <person name="Oberbeckmann S."/>
            <person name="Bunk B."/>
            <person name="Jeske O."/>
            <person name="Meyerdierks A."/>
            <person name="Storesund J.E."/>
            <person name="Kallscheuer N."/>
            <person name="Luecker S."/>
            <person name="Lage O.M."/>
            <person name="Pohl T."/>
            <person name="Merkel B.J."/>
            <person name="Hornburger P."/>
            <person name="Mueller R.-W."/>
            <person name="Bruemmer F."/>
            <person name="Labrenz M."/>
            <person name="Spormann A.M."/>
            <person name="Op den Camp H."/>
            <person name="Overmann J."/>
            <person name="Amann R."/>
            <person name="Jetten M.S.M."/>
            <person name="Mascher T."/>
            <person name="Medema M.H."/>
            <person name="Devos D.P."/>
            <person name="Kaster A.-K."/>
            <person name="Ovreas L."/>
            <person name="Rohde M."/>
            <person name="Galperin M.Y."/>
            <person name="Jogler C."/>
        </authorList>
    </citation>
    <scope>NUCLEOTIDE SEQUENCE [LARGE SCALE GENOMIC DNA]</scope>
    <source>
        <strain evidence="11 12">Q31a</strain>
    </source>
</reference>
<dbReference type="InterPro" id="IPR012823">
    <property type="entry name" value="Flagell_FliJ"/>
</dbReference>
<comment type="subcellular location">
    <subcellularLocation>
        <location evidence="1">Cell membrane</location>
        <topology evidence="1">Peripheral membrane protein</topology>
        <orientation evidence="1">Cytoplasmic side</orientation>
    </subcellularLocation>
</comment>
<name>A0A518GEU5_9BACT</name>
<dbReference type="GO" id="GO:0006935">
    <property type="term" value="P:chemotaxis"/>
    <property type="evidence" value="ECO:0007669"/>
    <property type="project" value="UniProtKB-KW"/>
</dbReference>
<organism evidence="11 12">
    <name type="scientific">Aureliella helgolandensis</name>
    <dbReference type="NCBI Taxonomy" id="2527968"/>
    <lineage>
        <taxon>Bacteria</taxon>
        <taxon>Pseudomonadati</taxon>
        <taxon>Planctomycetota</taxon>
        <taxon>Planctomycetia</taxon>
        <taxon>Pirellulales</taxon>
        <taxon>Pirellulaceae</taxon>
        <taxon>Aureliella</taxon>
    </lineage>
</organism>
<gene>
    <name evidence="11" type="ORF">Q31a_55090</name>
</gene>
<evidence type="ECO:0000256" key="3">
    <source>
        <dbReference type="ARBA" id="ARBA00020392"/>
    </source>
</evidence>
<evidence type="ECO:0000313" key="11">
    <source>
        <dbReference type="EMBL" id="QDV27122.1"/>
    </source>
</evidence>
<dbReference type="InterPro" id="IPR053716">
    <property type="entry name" value="Flag_assembly_chemotaxis_eff"/>
</dbReference>
<evidence type="ECO:0000256" key="1">
    <source>
        <dbReference type="ARBA" id="ARBA00004413"/>
    </source>
</evidence>
<dbReference type="GO" id="GO:0071973">
    <property type="term" value="P:bacterial-type flagellum-dependent cell motility"/>
    <property type="evidence" value="ECO:0007669"/>
    <property type="project" value="InterPro"/>
</dbReference>
<dbReference type="Pfam" id="PF02050">
    <property type="entry name" value="FliJ"/>
    <property type="match status" value="1"/>
</dbReference>
<sequence length="152" mass="17676">MSEFKFGLQNVVKLRERERDAAAQSYRQALLAIEKLGQQIADLQAEHDGQAPWQSQFTVGTVAPQRIMESQRFQMHLQQEIAGIRSQIELIEAECEKRRQALVAREQALSSLEKLREQQHQAWDADQIRHEQIVLDEWAGFKHWMLTPKTGE</sequence>